<dbReference type="Proteomes" id="UP000281553">
    <property type="component" value="Unassembled WGS sequence"/>
</dbReference>
<sequence>MATDVLNDWSHNINSLMGLINQATHLINKERMVHAV</sequence>
<gene>
    <name evidence="2" type="ORF">DILT_LOCUS7148</name>
</gene>
<feature type="domain" description="26S proteasome regulatory subunit RPN5 C-terminal" evidence="1">
    <location>
        <begin position="4"/>
        <end position="34"/>
    </location>
</feature>
<keyword evidence="3" id="KW-1185">Reference proteome</keyword>
<protein>
    <recommendedName>
        <fullName evidence="1">26S proteasome regulatory subunit RPN5 C-terminal domain-containing protein</fullName>
    </recommendedName>
</protein>
<dbReference type="OrthoDB" id="268763at2759"/>
<evidence type="ECO:0000313" key="2">
    <source>
        <dbReference type="EMBL" id="VDN11317.1"/>
    </source>
</evidence>
<organism evidence="2 3">
    <name type="scientific">Dibothriocephalus latus</name>
    <name type="common">Fish tapeworm</name>
    <name type="synonym">Diphyllobothrium latum</name>
    <dbReference type="NCBI Taxonomy" id="60516"/>
    <lineage>
        <taxon>Eukaryota</taxon>
        <taxon>Metazoa</taxon>
        <taxon>Spiralia</taxon>
        <taxon>Lophotrochozoa</taxon>
        <taxon>Platyhelminthes</taxon>
        <taxon>Cestoda</taxon>
        <taxon>Eucestoda</taxon>
        <taxon>Diphyllobothriidea</taxon>
        <taxon>Diphyllobothriidae</taxon>
        <taxon>Dibothriocephalus</taxon>
    </lineage>
</organism>
<dbReference type="InterPro" id="IPR040896">
    <property type="entry name" value="RPN5_C"/>
</dbReference>
<proteinExistence type="predicted"/>
<dbReference type="Pfam" id="PF18098">
    <property type="entry name" value="RPN5_C"/>
    <property type="match status" value="1"/>
</dbReference>
<accession>A0A3P7LHE8</accession>
<name>A0A3P7LHE8_DIBLA</name>
<evidence type="ECO:0000259" key="1">
    <source>
        <dbReference type="Pfam" id="PF18098"/>
    </source>
</evidence>
<dbReference type="AlphaFoldDB" id="A0A3P7LHE8"/>
<reference evidence="2 3" key="1">
    <citation type="submission" date="2018-11" db="EMBL/GenBank/DDBJ databases">
        <authorList>
            <consortium name="Pathogen Informatics"/>
        </authorList>
    </citation>
    <scope>NUCLEOTIDE SEQUENCE [LARGE SCALE GENOMIC DNA]</scope>
</reference>
<dbReference type="EMBL" id="UYRU01051197">
    <property type="protein sequence ID" value="VDN11317.1"/>
    <property type="molecule type" value="Genomic_DNA"/>
</dbReference>
<evidence type="ECO:0000313" key="3">
    <source>
        <dbReference type="Proteomes" id="UP000281553"/>
    </source>
</evidence>